<protein>
    <submittedName>
        <fullName evidence="3">3-dehydroshikimate dehydratase</fullName>
    </submittedName>
</protein>
<evidence type="ECO:0000259" key="2">
    <source>
        <dbReference type="Pfam" id="PF01261"/>
    </source>
</evidence>
<gene>
    <name evidence="3" type="ORF">K461DRAFT_218832</name>
</gene>
<evidence type="ECO:0000256" key="1">
    <source>
        <dbReference type="SAM" id="MobiDB-lite"/>
    </source>
</evidence>
<reference evidence="3" key="1">
    <citation type="journal article" date="2020" name="Stud. Mycol.">
        <title>101 Dothideomycetes genomes: a test case for predicting lifestyles and emergence of pathogens.</title>
        <authorList>
            <person name="Haridas S."/>
            <person name="Albert R."/>
            <person name="Binder M."/>
            <person name="Bloem J."/>
            <person name="Labutti K."/>
            <person name="Salamov A."/>
            <person name="Andreopoulos B."/>
            <person name="Baker S."/>
            <person name="Barry K."/>
            <person name="Bills G."/>
            <person name="Bluhm B."/>
            <person name="Cannon C."/>
            <person name="Castanera R."/>
            <person name="Culley D."/>
            <person name="Daum C."/>
            <person name="Ezra D."/>
            <person name="Gonzalez J."/>
            <person name="Henrissat B."/>
            <person name="Kuo A."/>
            <person name="Liang C."/>
            <person name="Lipzen A."/>
            <person name="Lutzoni F."/>
            <person name="Magnuson J."/>
            <person name="Mondo S."/>
            <person name="Nolan M."/>
            <person name="Ohm R."/>
            <person name="Pangilinan J."/>
            <person name="Park H.-J."/>
            <person name="Ramirez L."/>
            <person name="Alfaro M."/>
            <person name="Sun H."/>
            <person name="Tritt A."/>
            <person name="Yoshinaga Y."/>
            <person name="Zwiers L.-H."/>
            <person name="Turgeon B."/>
            <person name="Goodwin S."/>
            <person name="Spatafora J."/>
            <person name="Crous P."/>
            <person name="Grigoriev I."/>
        </authorList>
    </citation>
    <scope>NUCLEOTIDE SEQUENCE</scope>
    <source>
        <strain evidence="3">CBS 260.36</strain>
    </source>
</reference>
<dbReference type="Proteomes" id="UP000799439">
    <property type="component" value="Unassembled WGS sequence"/>
</dbReference>
<organism evidence="3 4">
    <name type="scientific">Myriangium duriaei CBS 260.36</name>
    <dbReference type="NCBI Taxonomy" id="1168546"/>
    <lineage>
        <taxon>Eukaryota</taxon>
        <taxon>Fungi</taxon>
        <taxon>Dikarya</taxon>
        <taxon>Ascomycota</taxon>
        <taxon>Pezizomycotina</taxon>
        <taxon>Dothideomycetes</taxon>
        <taxon>Dothideomycetidae</taxon>
        <taxon>Myriangiales</taxon>
        <taxon>Myriangiaceae</taxon>
        <taxon>Myriangium</taxon>
    </lineage>
</organism>
<dbReference type="InterPro" id="IPR050312">
    <property type="entry name" value="IolE/XylAMocC-like"/>
</dbReference>
<dbReference type="InterPro" id="IPR013022">
    <property type="entry name" value="Xyl_isomerase-like_TIM-brl"/>
</dbReference>
<dbReference type="OrthoDB" id="5360893at2759"/>
<evidence type="ECO:0000313" key="4">
    <source>
        <dbReference type="Proteomes" id="UP000799439"/>
    </source>
</evidence>
<proteinExistence type="predicted"/>
<feature type="region of interest" description="Disordered" evidence="1">
    <location>
        <begin position="356"/>
        <end position="381"/>
    </location>
</feature>
<keyword evidence="4" id="KW-1185">Reference proteome</keyword>
<comment type="caution">
    <text evidence="3">The sequence shown here is derived from an EMBL/GenBank/DDBJ whole genome shotgun (WGS) entry which is preliminary data.</text>
</comment>
<dbReference type="SUPFAM" id="SSF51658">
    <property type="entry name" value="Xylose isomerase-like"/>
    <property type="match status" value="1"/>
</dbReference>
<sequence>MSWRPAISSMSLGRAWVHEMPEKLDQAAAAGLEGIEIFFEDLDYAAKALPGGSCEQNRKTAAKRIRELCTERGLTIICLQPFLHSEGLLDRSKRAEILQELKHWFDLASILGADLIQMPATFLPRKDLTSDIGVIVSDMREVADLGAAHDPPFRFAMESLCFSTHIDTWEQCWDVVSRVDRPNFGVCLDTFNIGGKIYGDPASPTGTIHNATNVAAASISRLAHMRNPDKIFYIQVVDAERLSSPLIPGHPLYDPTQPARMSWSRSCRLFYGEQDRGAYLPIKDITRAIINDLGYRGWVSMEYFNADMTDPNPDVPARLAKRAMAAWARITEDTGLAERGIDSPTIIKTPSEALPGAQYEHEHEPKQAHGAGIVKPRVTVS</sequence>
<dbReference type="InterPro" id="IPR036237">
    <property type="entry name" value="Xyl_isomerase-like_sf"/>
</dbReference>
<dbReference type="EMBL" id="ML996081">
    <property type="protein sequence ID" value="KAF2157350.1"/>
    <property type="molecule type" value="Genomic_DNA"/>
</dbReference>
<dbReference type="Gene3D" id="3.20.20.150">
    <property type="entry name" value="Divalent-metal-dependent TIM barrel enzymes"/>
    <property type="match status" value="1"/>
</dbReference>
<accession>A0A9P4MJP2</accession>
<dbReference type="AlphaFoldDB" id="A0A9P4MJP2"/>
<dbReference type="PANTHER" id="PTHR12110:SF21">
    <property type="entry name" value="XYLOSE ISOMERASE-LIKE TIM BARREL DOMAIN-CONTAINING PROTEIN"/>
    <property type="match status" value="1"/>
</dbReference>
<feature type="domain" description="Xylose isomerase-like TIM barrel" evidence="2">
    <location>
        <begin position="24"/>
        <end position="315"/>
    </location>
</feature>
<name>A0A9P4MJP2_9PEZI</name>
<evidence type="ECO:0000313" key="3">
    <source>
        <dbReference type="EMBL" id="KAF2157350.1"/>
    </source>
</evidence>
<dbReference type="Pfam" id="PF01261">
    <property type="entry name" value="AP_endonuc_2"/>
    <property type="match status" value="1"/>
</dbReference>
<dbReference type="PANTHER" id="PTHR12110">
    <property type="entry name" value="HYDROXYPYRUVATE ISOMERASE"/>
    <property type="match status" value="1"/>
</dbReference>